<comment type="caution">
    <text evidence="3">The sequence shown here is derived from an EMBL/GenBank/DDBJ whole genome shotgun (WGS) entry which is preliminary data.</text>
</comment>
<evidence type="ECO:0000256" key="1">
    <source>
        <dbReference type="ARBA" id="ARBA00022500"/>
    </source>
</evidence>
<sequence length="147" mass="16959">MKNLNLLNALDKAMAETAEQLFFQELSEMHKENVNDVFGNGDFLVEVNIVEPFKARLYFLYEQKFAEQMVTEMLGEVIDSHKQLIDGLKELSNTIAGKFMANYIQDQQFRIGLPNFKSFSGKTKLPFEQICNYFFDETKIGVALQPE</sequence>
<reference evidence="3" key="1">
    <citation type="journal article" date="2020" name="mSystems">
        <title>Genome- and Community-Level Interaction Insights into Carbon Utilization and Element Cycling Functions of Hydrothermarchaeota in Hydrothermal Sediment.</title>
        <authorList>
            <person name="Zhou Z."/>
            <person name="Liu Y."/>
            <person name="Xu W."/>
            <person name="Pan J."/>
            <person name="Luo Z.H."/>
            <person name="Li M."/>
        </authorList>
    </citation>
    <scope>NUCLEOTIDE SEQUENCE [LARGE SCALE GENOMIC DNA]</scope>
    <source>
        <strain evidence="3">HyVt-76</strain>
    </source>
</reference>
<dbReference type="Proteomes" id="UP000886111">
    <property type="component" value="Unassembled WGS sequence"/>
</dbReference>
<name>A0A7V5H3R8_CALAY</name>
<dbReference type="AlphaFoldDB" id="A0A7V5H3R8"/>
<keyword evidence="1" id="KW-0145">Chemotaxis</keyword>
<evidence type="ECO:0000259" key="2">
    <source>
        <dbReference type="Pfam" id="PF13690"/>
    </source>
</evidence>
<gene>
    <name evidence="3" type="ORF">ENL21_04305</name>
</gene>
<dbReference type="SUPFAM" id="SSF103039">
    <property type="entry name" value="CheC-like"/>
    <property type="match status" value="1"/>
</dbReference>
<dbReference type="EMBL" id="DRTD01000320">
    <property type="protein sequence ID" value="HHE54980.1"/>
    <property type="molecule type" value="Genomic_DNA"/>
</dbReference>
<dbReference type="Gene3D" id="3.40.1550.10">
    <property type="entry name" value="CheC-like"/>
    <property type="match status" value="1"/>
</dbReference>
<feature type="domain" description="Chemotaxis phosphatase CheX-like" evidence="2">
    <location>
        <begin position="47"/>
        <end position="116"/>
    </location>
</feature>
<evidence type="ECO:0000313" key="3">
    <source>
        <dbReference type="EMBL" id="HHE54980.1"/>
    </source>
</evidence>
<dbReference type="Pfam" id="PF13690">
    <property type="entry name" value="CheX"/>
    <property type="match status" value="1"/>
</dbReference>
<proteinExistence type="predicted"/>
<protein>
    <recommendedName>
        <fullName evidence="2">Chemotaxis phosphatase CheX-like domain-containing protein</fullName>
    </recommendedName>
</protein>
<accession>A0A7V5H3R8</accession>
<dbReference type="GO" id="GO:0006935">
    <property type="term" value="P:chemotaxis"/>
    <property type="evidence" value="ECO:0007669"/>
    <property type="project" value="UniProtKB-KW"/>
</dbReference>
<dbReference type="InterPro" id="IPR028051">
    <property type="entry name" value="CheX-like_dom"/>
</dbReference>
<dbReference type="InterPro" id="IPR028976">
    <property type="entry name" value="CheC-like_sf"/>
</dbReference>
<organism evidence="3">
    <name type="scientific">Caldithrix abyssi</name>
    <dbReference type="NCBI Taxonomy" id="187145"/>
    <lineage>
        <taxon>Bacteria</taxon>
        <taxon>Pseudomonadati</taxon>
        <taxon>Calditrichota</taxon>
        <taxon>Calditrichia</taxon>
        <taxon>Calditrichales</taxon>
        <taxon>Calditrichaceae</taxon>
        <taxon>Caldithrix</taxon>
    </lineage>
</organism>